<dbReference type="AlphaFoldDB" id="A0AA88DH84"/>
<dbReference type="EMBL" id="BTGU01000062">
    <property type="protein sequence ID" value="GMN56262.1"/>
    <property type="molecule type" value="Genomic_DNA"/>
</dbReference>
<dbReference type="Proteomes" id="UP001187192">
    <property type="component" value="Unassembled WGS sequence"/>
</dbReference>
<gene>
    <name evidence="1" type="ORF">TIFTF001_025382</name>
</gene>
<sequence>MRQPEKWWAVVAITGRDRHQRKALPQDEALQVRLGLQRSEGRLLQLSDSIAFFEFLNHRRANNLRVGLHLLRPQISHKGFN</sequence>
<comment type="caution">
    <text evidence="1">The sequence shown here is derived from an EMBL/GenBank/DDBJ whole genome shotgun (WGS) entry which is preliminary data.</text>
</comment>
<accession>A0AA88DH84</accession>
<proteinExistence type="predicted"/>
<evidence type="ECO:0000313" key="1">
    <source>
        <dbReference type="EMBL" id="GMN56262.1"/>
    </source>
</evidence>
<name>A0AA88DH84_FICCA</name>
<protein>
    <submittedName>
        <fullName evidence="1">Uncharacterized protein</fullName>
    </submittedName>
</protein>
<reference evidence="1" key="1">
    <citation type="submission" date="2023-07" db="EMBL/GenBank/DDBJ databases">
        <title>draft genome sequence of fig (Ficus carica).</title>
        <authorList>
            <person name="Takahashi T."/>
            <person name="Nishimura K."/>
        </authorList>
    </citation>
    <scope>NUCLEOTIDE SEQUENCE</scope>
</reference>
<organism evidence="1 2">
    <name type="scientific">Ficus carica</name>
    <name type="common">Common fig</name>
    <dbReference type="NCBI Taxonomy" id="3494"/>
    <lineage>
        <taxon>Eukaryota</taxon>
        <taxon>Viridiplantae</taxon>
        <taxon>Streptophyta</taxon>
        <taxon>Embryophyta</taxon>
        <taxon>Tracheophyta</taxon>
        <taxon>Spermatophyta</taxon>
        <taxon>Magnoliopsida</taxon>
        <taxon>eudicotyledons</taxon>
        <taxon>Gunneridae</taxon>
        <taxon>Pentapetalae</taxon>
        <taxon>rosids</taxon>
        <taxon>fabids</taxon>
        <taxon>Rosales</taxon>
        <taxon>Moraceae</taxon>
        <taxon>Ficeae</taxon>
        <taxon>Ficus</taxon>
    </lineage>
</organism>
<keyword evidence="2" id="KW-1185">Reference proteome</keyword>
<evidence type="ECO:0000313" key="2">
    <source>
        <dbReference type="Proteomes" id="UP001187192"/>
    </source>
</evidence>